<reference evidence="1" key="1">
    <citation type="submission" date="2022-09" db="EMBL/GenBank/DDBJ databases">
        <title>Intensive care unit water sources are persistently colonized with multi-drug resistant bacteria and are the site of extensive horizontal gene transfer of antibiotic resistance genes.</title>
        <authorList>
            <person name="Diorio-Toth L."/>
        </authorList>
    </citation>
    <scope>NUCLEOTIDE SEQUENCE</scope>
    <source>
        <strain evidence="1">GD03885</strain>
    </source>
</reference>
<gene>
    <name evidence="1" type="ORF">N5C97_08875</name>
</gene>
<proteinExistence type="predicted"/>
<evidence type="ECO:0000313" key="2">
    <source>
        <dbReference type="Proteomes" id="UP001160116"/>
    </source>
</evidence>
<comment type="caution">
    <text evidence="1">The sequence shown here is derived from an EMBL/GenBank/DDBJ whole genome shotgun (WGS) entry which is preliminary data.</text>
</comment>
<dbReference type="RefSeq" id="WP_279679033.1">
    <property type="nucleotide sequence ID" value="NZ_JAOCCL010000018.1"/>
</dbReference>
<dbReference type="Proteomes" id="UP001160116">
    <property type="component" value="Unassembled WGS sequence"/>
</dbReference>
<dbReference type="AlphaFoldDB" id="A0AA42SEG0"/>
<dbReference type="EMBL" id="JAOCCL010000018">
    <property type="protein sequence ID" value="MDH0826613.1"/>
    <property type="molecule type" value="Genomic_DNA"/>
</dbReference>
<protein>
    <submittedName>
        <fullName evidence="1">Uncharacterized protein</fullName>
    </submittedName>
</protein>
<organism evidence="1 2">
    <name type="scientific">Acinetobacter johnsonii</name>
    <dbReference type="NCBI Taxonomy" id="40214"/>
    <lineage>
        <taxon>Bacteria</taxon>
        <taxon>Pseudomonadati</taxon>
        <taxon>Pseudomonadota</taxon>
        <taxon>Gammaproteobacteria</taxon>
        <taxon>Moraxellales</taxon>
        <taxon>Moraxellaceae</taxon>
        <taxon>Acinetobacter</taxon>
    </lineage>
</organism>
<evidence type="ECO:0000313" key="1">
    <source>
        <dbReference type="EMBL" id="MDH0826613.1"/>
    </source>
</evidence>
<sequence length="86" mass="9802">MSLNLSERQQQVLQCVKDAKAENKRPYTAGVVNRMQKKGHEITEKQCAYDLGVIIRTKGTGVISFKPTGMRTMWIYNEKNAQEANQ</sequence>
<name>A0AA42SEG0_ACIJO</name>
<accession>A0AA42SEG0</accession>